<evidence type="ECO:0000256" key="3">
    <source>
        <dbReference type="ARBA" id="ARBA00022833"/>
    </source>
</evidence>
<keyword evidence="13" id="KW-1185">Reference proteome</keyword>
<proteinExistence type="predicted"/>
<dbReference type="InterPro" id="IPR036864">
    <property type="entry name" value="Zn2-C6_fun-type_DNA-bd_sf"/>
</dbReference>
<dbReference type="Pfam" id="PF00096">
    <property type="entry name" value="zf-C2H2"/>
    <property type="match status" value="1"/>
</dbReference>
<evidence type="ECO:0000313" key="13">
    <source>
        <dbReference type="Proteomes" id="UP000027920"/>
    </source>
</evidence>
<keyword evidence="1" id="KW-0479">Metal-binding</keyword>
<keyword evidence="2 8" id="KW-0863">Zinc-finger</keyword>
<dbReference type="PROSITE" id="PS50157">
    <property type="entry name" value="ZINC_FINGER_C2H2_2"/>
    <property type="match status" value="2"/>
</dbReference>
<feature type="domain" description="Zn(2)-C6 fungal-type" evidence="10">
    <location>
        <begin position="90"/>
        <end position="119"/>
    </location>
</feature>
<dbReference type="FunFam" id="3.30.160.60:FF:002343">
    <property type="entry name" value="Zinc finger protein 33A"/>
    <property type="match status" value="1"/>
</dbReference>
<dbReference type="RefSeq" id="XP_013265005.1">
    <property type="nucleotide sequence ID" value="XM_013409551.1"/>
</dbReference>
<keyword evidence="7" id="KW-0539">Nucleus</keyword>
<dbReference type="EMBL" id="AMGV01000001">
    <property type="protein sequence ID" value="KEF62415.1"/>
    <property type="molecule type" value="Genomic_DNA"/>
</dbReference>
<dbReference type="InterPro" id="IPR007219">
    <property type="entry name" value="XnlR_reg_dom"/>
</dbReference>
<keyword evidence="6" id="KW-0804">Transcription</keyword>
<comment type="caution">
    <text evidence="12">The sequence shown here is derived from an EMBL/GenBank/DDBJ whole genome shotgun (WGS) entry which is preliminary data.</text>
</comment>
<evidence type="ECO:0000256" key="1">
    <source>
        <dbReference type="ARBA" id="ARBA00022723"/>
    </source>
</evidence>
<evidence type="ECO:0000256" key="5">
    <source>
        <dbReference type="ARBA" id="ARBA00023125"/>
    </source>
</evidence>
<dbReference type="SMART" id="SM00355">
    <property type="entry name" value="ZnF_C2H2"/>
    <property type="match status" value="2"/>
</dbReference>
<dbReference type="Gene3D" id="4.10.240.10">
    <property type="entry name" value="Zn(2)-C6 fungal-type DNA-binding domain"/>
    <property type="match status" value="1"/>
</dbReference>
<dbReference type="InterPro" id="IPR036236">
    <property type="entry name" value="Znf_C2H2_sf"/>
</dbReference>
<dbReference type="CDD" id="cd00067">
    <property type="entry name" value="GAL4"/>
    <property type="match status" value="1"/>
</dbReference>
<dbReference type="SUPFAM" id="SSF57667">
    <property type="entry name" value="beta-beta-alpha zinc fingers"/>
    <property type="match status" value="1"/>
</dbReference>
<dbReference type="VEuPathDB" id="FungiDB:A1O9_00387"/>
<feature type="region of interest" description="Disordered" evidence="9">
    <location>
        <begin position="243"/>
        <end position="267"/>
    </location>
</feature>
<sequence length="842" mass="94141">MSSGTEPAVAMYQCGFCKAEYVRADHLVRHVRGHTKQRPFICTMCGKGFARQDLLKRHASTHNGEYVASSNAEVTNLAQLRRYNHRVHQACRSCASKKVKCTDQKPCKRCRESGIACDYEQGLGSPIQDHESREKGMPEAEAHDQSLMLVDSTSLEHGLENDLNFGHFHDNNVAANVVSQSSTVDIPPINSTPSQIDVMQDILGSTLTLPDFGDFIEIDPNPILDDMDFSFLNNTALNTSQPSPAYLEPSLASDSSPNSSTMGAGAEAYRRSRVHRGWEPGLEENHELEHQNLVLPHNMQPGCLNSTSEMTSMTKKPLSLSMRDRILAMILRTASAQAVERTVASFPAVEVLRDLIHLAFVRMRNLQAIPVIHVPSFDLNGQRPELLAALIAYGSIYSPSPSVRRFGYAIQETVRIAVNQLVEQQHATLREHDVCQAFYMQLYLAYYSGISRKIEMAECISMLGVTVLRRGKMLQTQNYVPPEEFLNLPGLSLHEKWLKWVDQESRTRLVYFAFTLDAHISASRNISVLFPYSELEAPLPTAKRLWEAGSATKWRDVLQHDVDLRGNLPPSLSAILRHPSLSIRHKSIADMTCTALAFLAGFWALVHEYQQMNTILSSGQSWNDFVLNSRYSEMNSTLEQFRAELADLDDVRPEVLIVQEFMGLHLNVSFYELSKYAGIGTDEDAQLAFPYVQRWFESPQSRAALWHAGQIFRATRLLPTGSLTDVYVIALYHAAITLWVWGMLFRGQGSTLGVNSQKVSLDGEESPAVFRYLKASRALPGLTASSGDFLSLDNLTTAPDLANDIVMANWCLEPLPLTAEEVSRLMQGISTICRQRFKAVLG</sequence>
<dbReference type="OrthoDB" id="40579at2759"/>
<dbReference type="GO" id="GO:0008270">
    <property type="term" value="F:zinc ion binding"/>
    <property type="evidence" value="ECO:0007669"/>
    <property type="project" value="UniProtKB-KW"/>
</dbReference>
<evidence type="ECO:0000256" key="9">
    <source>
        <dbReference type="SAM" id="MobiDB-lite"/>
    </source>
</evidence>
<dbReference type="PROSITE" id="PS50048">
    <property type="entry name" value="ZN2_CY6_FUNGAL_2"/>
    <property type="match status" value="1"/>
</dbReference>
<accession>A0A072Q3D8</accession>
<evidence type="ECO:0000259" key="11">
    <source>
        <dbReference type="PROSITE" id="PS50157"/>
    </source>
</evidence>
<evidence type="ECO:0000256" key="7">
    <source>
        <dbReference type="ARBA" id="ARBA00023242"/>
    </source>
</evidence>
<dbReference type="GO" id="GO:0006351">
    <property type="term" value="P:DNA-templated transcription"/>
    <property type="evidence" value="ECO:0007669"/>
    <property type="project" value="InterPro"/>
</dbReference>
<dbReference type="PANTHER" id="PTHR47660:SF2">
    <property type="entry name" value="TRANSCRIPTION FACTOR WITH C2H2 AND ZN(2)-CYS(6) DNA BINDING DOMAIN (EUROFUNG)"/>
    <property type="match status" value="1"/>
</dbReference>
<gene>
    <name evidence="12" type="ORF">A1O9_00387</name>
</gene>
<feature type="domain" description="C2H2-type" evidence="11">
    <location>
        <begin position="12"/>
        <end position="39"/>
    </location>
</feature>
<dbReference type="GO" id="GO:0000981">
    <property type="term" value="F:DNA-binding transcription factor activity, RNA polymerase II-specific"/>
    <property type="evidence" value="ECO:0007669"/>
    <property type="project" value="InterPro"/>
</dbReference>
<dbReference type="HOGENOM" id="CLU_003487_0_1_1"/>
<name>A0A072Q3D8_9EURO</name>
<dbReference type="InterPro" id="IPR001138">
    <property type="entry name" value="Zn2Cys6_DnaBD"/>
</dbReference>
<dbReference type="Gene3D" id="3.30.160.60">
    <property type="entry name" value="Classic Zinc Finger"/>
    <property type="match status" value="1"/>
</dbReference>
<dbReference type="InterPro" id="IPR013087">
    <property type="entry name" value="Znf_C2H2_type"/>
</dbReference>
<reference evidence="12 13" key="1">
    <citation type="submission" date="2013-03" db="EMBL/GenBank/DDBJ databases">
        <title>The Genome Sequence of Exophiala aquamarina CBS 119918.</title>
        <authorList>
            <consortium name="The Broad Institute Genomics Platform"/>
            <person name="Cuomo C."/>
            <person name="de Hoog S."/>
            <person name="Gorbushina A."/>
            <person name="Walker B."/>
            <person name="Young S.K."/>
            <person name="Zeng Q."/>
            <person name="Gargeya S."/>
            <person name="Fitzgerald M."/>
            <person name="Haas B."/>
            <person name="Abouelleil A."/>
            <person name="Allen A.W."/>
            <person name="Alvarado L."/>
            <person name="Arachchi H.M."/>
            <person name="Berlin A.M."/>
            <person name="Chapman S.B."/>
            <person name="Gainer-Dewar J."/>
            <person name="Goldberg J."/>
            <person name="Griggs A."/>
            <person name="Gujja S."/>
            <person name="Hansen M."/>
            <person name="Howarth C."/>
            <person name="Imamovic A."/>
            <person name="Ireland A."/>
            <person name="Larimer J."/>
            <person name="McCowan C."/>
            <person name="Murphy C."/>
            <person name="Pearson M."/>
            <person name="Poon T.W."/>
            <person name="Priest M."/>
            <person name="Roberts A."/>
            <person name="Saif S."/>
            <person name="Shea T."/>
            <person name="Sisk P."/>
            <person name="Sykes S."/>
            <person name="Wortman J."/>
            <person name="Nusbaum C."/>
            <person name="Birren B."/>
        </authorList>
    </citation>
    <scope>NUCLEOTIDE SEQUENCE [LARGE SCALE GENOMIC DNA]</scope>
    <source>
        <strain evidence="12 13">CBS 119918</strain>
    </source>
</reference>
<dbReference type="GO" id="GO:0003677">
    <property type="term" value="F:DNA binding"/>
    <property type="evidence" value="ECO:0007669"/>
    <property type="project" value="UniProtKB-KW"/>
</dbReference>
<keyword evidence="4" id="KW-0805">Transcription regulation</keyword>
<dbReference type="SUPFAM" id="SSF57701">
    <property type="entry name" value="Zn2/Cys6 DNA-binding domain"/>
    <property type="match status" value="1"/>
</dbReference>
<feature type="compositionally biased region" description="Low complexity" evidence="9">
    <location>
        <begin position="250"/>
        <end position="260"/>
    </location>
</feature>
<evidence type="ECO:0000313" key="12">
    <source>
        <dbReference type="EMBL" id="KEF62415.1"/>
    </source>
</evidence>
<evidence type="ECO:0000259" key="10">
    <source>
        <dbReference type="PROSITE" id="PS50048"/>
    </source>
</evidence>
<organism evidence="12 13">
    <name type="scientific">Exophiala aquamarina CBS 119918</name>
    <dbReference type="NCBI Taxonomy" id="1182545"/>
    <lineage>
        <taxon>Eukaryota</taxon>
        <taxon>Fungi</taxon>
        <taxon>Dikarya</taxon>
        <taxon>Ascomycota</taxon>
        <taxon>Pezizomycotina</taxon>
        <taxon>Eurotiomycetes</taxon>
        <taxon>Chaetothyriomycetidae</taxon>
        <taxon>Chaetothyriales</taxon>
        <taxon>Herpotrichiellaceae</taxon>
        <taxon>Exophiala</taxon>
    </lineage>
</organism>
<evidence type="ECO:0000256" key="8">
    <source>
        <dbReference type="PROSITE-ProRule" id="PRU00042"/>
    </source>
</evidence>
<evidence type="ECO:0000256" key="6">
    <source>
        <dbReference type="ARBA" id="ARBA00023163"/>
    </source>
</evidence>
<dbReference type="PROSITE" id="PS00028">
    <property type="entry name" value="ZINC_FINGER_C2H2_1"/>
    <property type="match status" value="2"/>
</dbReference>
<keyword evidence="5" id="KW-0238">DNA-binding</keyword>
<dbReference type="STRING" id="1182545.A0A072Q3D8"/>
<dbReference type="Proteomes" id="UP000027920">
    <property type="component" value="Unassembled WGS sequence"/>
</dbReference>
<dbReference type="Pfam" id="PF00172">
    <property type="entry name" value="Zn_clus"/>
    <property type="match status" value="1"/>
</dbReference>
<keyword evidence="3" id="KW-0862">Zinc</keyword>
<dbReference type="AlphaFoldDB" id="A0A072Q3D8"/>
<dbReference type="PANTHER" id="PTHR47660">
    <property type="entry name" value="TRANSCRIPTION FACTOR WITH C2H2 AND ZN(2)-CYS(6) DNA BINDING DOMAIN (EUROFUNG)-RELATED-RELATED"/>
    <property type="match status" value="1"/>
</dbReference>
<evidence type="ECO:0000256" key="2">
    <source>
        <dbReference type="ARBA" id="ARBA00022771"/>
    </source>
</evidence>
<dbReference type="SMART" id="SM00066">
    <property type="entry name" value="GAL4"/>
    <property type="match status" value="1"/>
</dbReference>
<evidence type="ECO:0000256" key="4">
    <source>
        <dbReference type="ARBA" id="ARBA00023015"/>
    </source>
</evidence>
<protein>
    <submittedName>
        <fullName evidence="12">Uncharacterized protein</fullName>
    </submittedName>
</protein>
<dbReference type="Pfam" id="PF04082">
    <property type="entry name" value="Fungal_trans"/>
    <property type="match status" value="1"/>
</dbReference>
<dbReference type="GeneID" id="25275339"/>
<dbReference type="PROSITE" id="PS00463">
    <property type="entry name" value="ZN2_CY6_FUNGAL_1"/>
    <property type="match status" value="1"/>
</dbReference>
<feature type="domain" description="C2H2-type" evidence="11">
    <location>
        <begin position="40"/>
        <end position="67"/>
    </location>
</feature>
<dbReference type="CDD" id="cd12148">
    <property type="entry name" value="fungal_TF_MHR"/>
    <property type="match status" value="1"/>
</dbReference>